<protein>
    <submittedName>
        <fullName evidence="2">Uncharacterized protein</fullName>
    </submittedName>
</protein>
<comment type="caution">
    <text evidence="2">The sequence shown here is derived from an EMBL/GenBank/DDBJ whole genome shotgun (WGS) entry which is preliminary data.</text>
</comment>
<reference evidence="2 3" key="1">
    <citation type="journal article" date="2015" name="Genome Announc.">
        <title>Expanding the biotechnology potential of lactobacilli through comparative genomics of 213 strains and associated genera.</title>
        <authorList>
            <person name="Sun Z."/>
            <person name="Harris H.M."/>
            <person name="McCann A."/>
            <person name="Guo C."/>
            <person name="Argimon S."/>
            <person name="Zhang W."/>
            <person name="Yang X."/>
            <person name="Jeffery I.B."/>
            <person name="Cooney J.C."/>
            <person name="Kagawa T.F."/>
            <person name="Liu W."/>
            <person name="Song Y."/>
            <person name="Salvetti E."/>
            <person name="Wrobel A."/>
            <person name="Rasinkangas P."/>
            <person name="Parkhill J."/>
            <person name="Rea M.C."/>
            <person name="O'Sullivan O."/>
            <person name="Ritari J."/>
            <person name="Douillard F.P."/>
            <person name="Paul Ross R."/>
            <person name="Yang R."/>
            <person name="Briner A.E."/>
            <person name="Felis G.E."/>
            <person name="de Vos W.M."/>
            <person name="Barrangou R."/>
            <person name="Klaenhammer T.R."/>
            <person name="Caufield P.W."/>
            <person name="Cui Y."/>
            <person name="Zhang H."/>
            <person name="O'Toole P.W."/>
        </authorList>
    </citation>
    <scope>NUCLEOTIDE SEQUENCE [LARGE SCALE GENOMIC DNA]</scope>
    <source>
        <strain evidence="2 3">DSM 19909</strain>
    </source>
</reference>
<evidence type="ECO:0000313" key="2">
    <source>
        <dbReference type="EMBL" id="KRK99658.1"/>
    </source>
</evidence>
<dbReference type="PATRIC" id="fig|1423776.4.peg.2469"/>
<evidence type="ECO:0000256" key="1">
    <source>
        <dbReference type="SAM" id="MobiDB-lite"/>
    </source>
</evidence>
<organism evidence="2 3">
    <name type="scientific">Secundilactobacillus odoratitofui DSM 19909 = JCM 15043</name>
    <dbReference type="NCBI Taxonomy" id="1423776"/>
    <lineage>
        <taxon>Bacteria</taxon>
        <taxon>Bacillati</taxon>
        <taxon>Bacillota</taxon>
        <taxon>Bacilli</taxon>
        <taxon>Lactobacillales</taxon>
        <taxon>Lactobacillaceae</taxon>
        <taxon>Secundilactobacillus</taxon>
    </lineage>
</organism>
<keyword evidence="3" id="KW-1185">Reference proteome</keyword>
<name>A0A0R1M5E4_9LACO</name>
<dbReference type="RefSeq" id="WP_056946367.1">
    <property type="nucleotide sequence ID" value="NZ_AZEE01000004.1"/>
</dbReference>
<dbReference type="EMBL" id="AZEE01000004">
    <property type="protein sequence ID" value="KRK99658.1"/>
    <property type="molecule type" value="Genomic_DNA"/>
</dbReference>
<sequence>MAKWFSGEQHHYIAGSNLHDHELDYGEFFTNYIKSKQKNMDRQRRQVQQVSDHIKKEQQRNLEQ</sequence>
<feature type="region of interest" description="Disordered" evidence="1">
    <location>
        <begin position="39"/>
        <end position="64"/>
    </location>
</feature>
<dbReference type="OrthoDB" id="2315830at2"/>
<feature type="compositionally biased region" description="Basic and acidic residues" evidence="1">
    <location>
        <begin position="52"/>
        <end position="64"/>
    </location>
</feature>
<proteinExistence type="predicted"/>
<dbReference type="AlphaFoldDB" id="A0A0R1M5E4"/>
<gene>
    <name evidence="2" type="ORF">FD04_GL002433</name>
</gene>
<evidence type="ECO:0000313" key="3">
    <source>
        <dbReference type="Proteomes" id="UP000051160"/>
    </source>
</evidence>
<accession>A0A0R1M5E4</accession>
<dbReference type="Proteomes" id="UP000051160">
    <property type="component" value="Unassembled WGS sequence"/>
</dbReference>